<keyword evidence="3" id="KW-1185">Reference proteome</keyword>
<keyword evidence="1" id="KW-0472">Membrane</keyword>
<feature type="transmembrane region" description="Helical" evidence="1">
    <location>
        <begin position="12"/>
        <end position="30"/>
    </location>
</feature>
<dbReference type="RefSeq" id="WP_093004805.1">
    <property type="nucleotide sequence ID" value="NZ_FNZZ01000002.1"/>
</dbReference>
<feature type="transmembrane region" description="Helical" evidence="1">
    <location>
        <begin position="50"/>
        <end position="75"/>
    </location>
</feature>
<reference evidence="3" key="1">
    <citation type="submission" date="2016-10" db="EMBL/GenBank/DDBJ databases">
        <authorList>
            <person name="Varghese N."/>
            <person name="Submissions S."/>
        </authorList>
    </citation>
    <scope>NUCLEOTIDE SEQUENCE [LARGE SCALE GENOMIC DNA]</scope>
    <source>
        <strain evidence="3">JS21-1</strain>
    </source>
</reference>
<accession>A0A1H7MFQ6</accession>
<keyword evidence="1" id="KW-0812">Transmembrane</keyword>
<protein>
    <submittedName>
        <fullName evidence="2">Uncharacterized protein</fullName>
    </submittedName>
</protein>
<sequence>MAYRDGSSFNWDVMAAILLAIPALCLWTLIEVVGGSLAGEGVDGPCGGGFARFLLGVIVIGAGASGTGWLINRLIAFAGRLRRR</sequence>
<organism evidence="2 3">
    <name type="scientific">Sphingomonas palmae</name>
    <dbReference type="NCBI Taxonomy" id="1855283"/>
    <lineage>
        <taxon>Bacteria</taxon>
        <taxon>Pseudomonadati</taxon>
        <taxon>Pseudomonadota</taxon>
        <taxon>Alphaproteobacteria</taxon>
        <taxon>Sphingomonadales</taxon>
        <taxon>Sphingomonadaceae</taxon>
        <taxon>Sphingomonas</taxon>
    </lineage>
</organism>
<evidence type="ECO:0000313" key="2">
    <source>
        <dbReference type="EMBL" id="SEL10073.1"/>
    </source>
</evidence>
<evidence type="ECO:0000313" key="3">
    <source>
        <dbReference type="Proteomes" id="UP000199214"/>
    </source>
</evidence>
<keyword evidence="1" id="KW-1133">Transmembrane helix</keyword>
<dbReference type="EMBL" id="FNZZ01000002">
    <property type="protein sequence ID" value="SEL10073.1"/>
    <property type="molecule type" value="Genomic_DNA"/>
</dbReference>
<dbReference type="STRING" id="1855283.SAMN05216382_1482"/>
<name>A0A1H7MFQ6_9SPHN</name>
<gene>
    <name evidence="2" type="ORF">SAMN05216382_1482</name>
</gene>
<dbReference type="Proteomes" id="UP000199214">
    <property type="component" value="Unassembled WGS sequence"/>
</dbReference>
<evidence type="ECO:0000256" key="1">
    <source>
        <dbReference type="SAM" id="Phobius"/>
    </source>
</evidence>
<dbReference type="AlphaFoldDB" id="A0A1H7MFQ6"/>
<proteinExistence type="predicted"/>